<protein>
    <recommendedName>
        <fullName evidence="2">histidine kinase</fullName>
        <ecNumber evidence="2">2.7.13.3</ecNumber>
    </recommendedName>
</protein>
<dbReference type="RefSeq" id="WP_188530535.1">
    <property type="nucleotide sequence ID" value="NZ_BMGR01000004.1"/>
</dbReference>
<keyword evidence="6" id="KW-0418">Kinase</keyword>
<evidence type="ECO:0000256" key="7">
    <source>
        <dbReference type="ARBA" id="ARBA00022840"/>
    </source>
</evidence>
<keyword evidence="13" id="KW-1185">Reference proteome</keyword>
<dbReference type="InterPro" id="IPR036890">
    <property type="entry name" value="HATPase_C_sf"/>
</dbReference>
<organism evidence="12 13">
    <name type="scientific">Paenibacillus abyssi</name>
    <dbReference type="NCBI Taxonomy" id="1340531"/>
    <lineage>
        <taxon>Bacteria</taxon>
        <taxon>Bacillati</taxon>
        <taxon>Bacillota</taxon>
        <taxon>Bacilli</taxon>
        <taxon>Bacillales</taxon>
        <taxon>Paenibacillaceae</taxon>
        <taxon>Paenibacillus</taxon>
    </lineage>
</organism>
<dbReference type="EMBL" id="BMGR01000004">
    <property type="protein sequence ID" value="GGF99580.1"/>
    <property type="molecule type" value="Genomic_DNA"/>
</dbReference>
<name>A0A917CUR0_9BACL</name>
<dbReference type="GO" id="GO:0005524">
    <property type="term" value="F:ATP binding"/>
    <property type="evidence" value="ECO:0007669"/>
    <property type="project" value="UniProtKB-KW"/>
</dbReference>
<dbReference type="CDD" id="cd16917">
    <property type="entry name" value="HATPase_UhpB-NarQ-NarX-like"/>
    <property type="match status" value="1"/>
</dbReference>
<evidence type="ECO:0000256" key="8">
    <source>
        <dbReference type="ARBA" id="ARBA00023012"/>
    </source>
</evidence>
<gene>
    <name evidence="12" type="ORF">GCM10010916_16060</name>
</gene>
<accession>A0A917CUR0</accession>
<keyword evidence="7" id="KW-0067">ATP-binding</keyword>
<feature type="domain" description="Signal transduction histidine kinase subgroup 3 dimerisation and phosphoacceptor" evidence="11">
    <location>
        <begin position="80"/>
        <end position="143"/>
    </location>
</feature>
<dbReference type="GO" id="GO:0016020">
    <property type="term" value="C:membrane"/>
    <property type="evidence" value="ECO:0007669"/>
    <property type="project" value="InterPro"/>
</dbReference>
<comment type="catalytic activity">
    <reaction evidence="1">
        <text>ATP + protein L-histidine = ADP + protein N-phospho-L-histidine.</text>
        <dbReference type="EC" id="2.7.13.3"/>
    </reaction>
</comment>
<evidence type="ECO:0000313" key="13">
    <source>
        <dbReference type="Proteomes" id="UP000644756"/>
    </source>
</evidence>
<comment type="caution">
    <text evidence="12">The sequence shown here is derived from an EMBL/GenBank/DDBJ whole genome shotgun (WGS) entry which is preliminary data.</text>
</comment>
<feature type="coiled-coil region" evidence="9">
    <location>
        <begin position="54"/>
        <end position="94"/>
    </location>
</feature>
<dbReference type="Pfam" id="PF02518">
    <property type="entry name" value="HATPase_c"/>
    <property type="match status" value="1"/>
</dbReference>
<dbReference type="GO" id="GO:0046983">
    <property type="term" value="F:protein dimerization activity"/>
    <property type="evidence" value="ECO:0007669"/>
    <property type="project" value="InterPro"/>
</dbReference>
<evidence type="ECO:0000259" key="11">
    <source>
        <dbReference type="Pfam" id="PF07730"/>
    </source>
</evidence>
<reference evidence="12" key="1">
    <citation type="journal article" date="2014" name="Int. J. Syst. Evol. Microbiol.">
        <title>Complete genome sequence of Corynebacterium casei LMG S-19264T (=DSM 44701T), isolated from a smear-ripened cheese.</title>
        <authorList>
            <consortium name="US DOE Joint Genome Institute (JGI-PGF)"/>
            <person name="Walter F."/>
            <person name="Albersmeier A."/>
            <person name="Kalinowski J."/>
            <person name="Ruckert C."/>
        </authorList>
    </citation>
    <scope>NUCLEOTIDE SEQUENCE</scope>
    <source>
        <strain evidence="12">CGMCC 1.12987</strain>
    </source>
</reference>
<evidence type="ECO:0000256" key="9">
    <source>
        <dbReference type="SAM" id="Coils"/>
    </source>
</evidence>
<dbReference type="AlphaFoldDB" id="A0A917CUR0"/>
<dbReference type="Gene3D" id="3.30.565.10">
    <property type="entry name" value="Histidine kinase-like ATPase, C-terminal domain"/>
    <property type="match status" value="1"/>
</dbReference>
<reference evidence="12" key="2">
    <citation type="submission" date="2020-09" db="EMBL/GenBank/DDBJ databases">
        <authorList>
            <person name="Sun Q."/>
            <person name="Zhou Y."/>
        </authorList>
    </citation>
    <scope>NUCLEOTIDE SEQUENCE</scope>
    <source>
        <strain evidence="12">CGMCC 1.12987</strain>
    </source>
</reference>
<proteinExistence type="predicted"/>
<evidence type="ECO:0000259" key="10">
    <source>
        <dbReference type="Pfam" id="PF02518"/>
    </source>
</evidence>
<keyword evidence="5" id="KW-0547">Nucleotide-binding</keyword>
<evidence type="ECO:0000256" key="1">
    <source>
        <dbReference type="ARBA" id="ARBA00000085"/>
    </source>
</evidence>
<evidence type="ECO:0000256" key="6">
    <source>
        <dbReference type="ARBA" id="ARBA00022777"/>
    </source>
</evidence>
<dbReference type="GO" id="GO:0000155">
    <property type="term" value="F:phosphorelay sensor kinase activity"/>
    <property type="evidence" value="ECO:0007669"/>
    <property type="project" value="InterPro"/>
</dbReference>
<keyword evidence="4" id="KW-0808">Transferase</keyword>
<dbReference type="InterPro" id="IPR011712">
    <property type="entry name" value="Sig_transdc_His_kin_sub3_dim/P"/>
</dbReference>
<dbReference type="InterPro" id="IPR050482">
    <property type="entry name" value="Sensor_HK_TwoCompSys"/>
</dbReference>
<dbReference type="Gene3D" id="1.20.5.1930">
    <property type="match status" value="1"/>
</dbReference>
<keyword evidence="8" id="KW-0902">Two-component regulatory system</keyword>
<dbReference type="SUPFAM" id="SSF55874">
    <property type="entry name" value="ATPase domain of HSP90 chaperone/DNA topoisomerase II/histidine kinase"/>
    <property type="match status" value="1"/>
</dbReference>
<dbReference type="PANTHER" id="PTHR24421">
    <property type="entry name" value="NITRATE/NITRITE SENSOR PROTEIN NARX-RELATED"/>
    <property type="match status" value="1"/>
</dbReference>
<keyword evidence="9" id="KW-0175">Coiled coil</keyword>
<evidence type="ECO:0000313" key="12">
    <source>
        <dbReference type="EMBL" id="GGF99580.1"/>
    </source>
</evidence>
<dbReference type="PANTHER" id="PTHR24421:SF10">
    <property type="entry name" value="NITRATE_NITRITE SENSOR PROTEIN NARQ"/>
    <property type="match status" value="1"/>
</dbReference>
<evidence type="ECO:0000256" key="4">
    <source>
        <dbReference type="ARBA" id="ARBA00022679"/>
    </source>
</evidence>
<evidence type="ECO:0000256" key="3">
    <source>
        <dbReference type="ARBA" id="ARBA00022553"/>
    </source>
</evidence>
<keyword evidence="3" id="KW-0597">Phosphoprotein</keyword>
<evidence type="ECO:0000256" key="2">
    <source>
        <dbReference type="ARBA" id="ARBA00012438"/>
    </source>
</evidence>
<feature type="domain" description="Histidine kinase/HSP90-like ATPase" evidence="10">
    <location>
        <begin position="188"/>
        <end position="280"/>
    </location>
</feature>
<dbReference type="InterPro" id="IPR003594">
    <property type="entry name" value="HATPase_dom"/>
</dbReference>
<dbReference type="Pfam" id="PF07730">
    <property type="entry name" value="HisKA_3"/>
    <property type="match status" value="1"/>
</dbReference>
<sequence length="287" mass="32540">MSYKQIKWLILWIPTLTIGVWEYLRHTILLPYLSMELGNLLSPFIVLAVTVTLLRKLFSHLEQTQDELRRHQALKAALEEREQLARELHDGISQSLFLMSVKLDRLEKADTDHEFRSQTQQIRDTVRHVYEDVRQSIAALRTAPVITDQPWMQSIHDLMDEIREGSGLRLELDWQLSDGMLTAKEKVELLAILREALLNVQKHARACQAVVRCKPHGEDGRSFLCSVTDDGIGISGERMRAKGCYGLRMMENRAAAMGWRLDIRAAGPDGARGTTVTITAKGGGVDE</sequence>
<dbReference type="EC" id="2.7.13.3" evidence="2"/>
<dbReference type="Proteomes" id="UP000644756">
    <property type="component" value="Unassembled WGS sequence"/>
</dbReference>
<evidence type="ECO:0000256" key="5">
    <source>
        <dbReference type="ARBA" id="ARBA00022741"/>
    </source>
</evidence>